<evidence type="ECO:0000256" key="3">
    <source>
        <dbReference type="ARBA" id="ARBA00022490"/>
    </source>
</evidence>
<protein>
    <recommendedName>
        <fullName evidence="10">Tektin</fullName>
    </recommendedName>
</protein>
<evidence type="ECO:0000256" key="9">
    <source>
        <dbReference type="ARBA" id="ARBA00045224"/>
    </source>
</evidence>
<comment type="subcellular location">
    <subcellularLocation>
        <location evidence="10">Cytoplasm</location>
        <location evidence="10">Cytoskeleton</location>
        <location evidence="10">Cilium axoneme</location>
    </subcellularLocation>
    <subcellularLocation>
        <location evidence="1">Cytoplasm</location>
        <location evidence="1">Cytoskeleton</location>
        <location evidence="1">Flagellum axoneme</location>
    </subcellularLocation>
</comment>
<accession>A2V6Z5</accession>
<reference evidence="11" key="1">
    <citation type="journal article" date="2007" name="J. Parasitol.">
        <title>The expression of tubulin and tektin genes in dicyemid mesozoans (Phylum: Dicyemida).</title>
        <authorList>
            <person name="Ogino K."/>
            <person name="Tsuneki K."/>
            <person name="Furuya H."/>
        </authorList>
    </citation>
    <scope>NUCLEOTIDE SEQUENCE</scope>
</reference>
<evidence type="ECO:0000256" key="6">
    <source>
        <dbReference type="ARBA" id="ARBA00023069"/>
    </source>
</evidence>
<evidence type="ECO:0000313" key="11">
    <source>
        <dbReference type="EMBL" id="BAF46875.1"/>
    </source>
</evidence>
<keyword evidence="4 10" id="KW-0282">Flagellum</keyword>
<dbReference type="EMBL" id="AB269758">
    <property type="protein sequence ID" value="BAF46875.1"/>
    <property type="molecule type" value="mRNA"/>
</dbReference>
<dbReference type="GO" id="GO:0005634">
    <property type="term" value="C:nucleus"/>
    <property type="evidence" value="ECO:0007669"/>
    <property type="project" value="TreeGrafter"/>
</dbReference>
<name>A2V6Z5_DICJA</name>
<proteinExistence type="evidence at transcript level"/>
<dbReference type="InterPro" id="IPR048256">
    <property type="entry name" value="Tektin-like"/>
</dbReference>
<dbReference type="AlphaFoldDB" id="A2V6Z5"/>
<evidence type="ECO:0000256" key="7">
    <source>
        <dbReference type="ARBA" id="ARBA00023212"/>
    </source>
</evidence>
<keyword evidence="3" id="KW-0963">Cytoplasm</keyword>
<keyword evidence="6 10" id="KW-0969">Cilium</keyword>
<comment type="function">
    <text evidence="9">Microtubule inner protein (MIP) part of the dynein-decorated doublet microtubules (DMTs) in cilia and flagellar axoneme. Forms filamentous polymers in the walls of ciliary and flagellar microtubules.</text>
</comment>
<dbReference type="Pfam" id="PF03148">
    <property type="entry name" value="Tektin"/>
    <property type="match status" value="1"/>
</dbReference>
<dbReference type="GO" id="GO:0005930">
    <property type="term" value="C:axoneme"/>
    <property type="evidence" value="ECO:0007669"/>
    <property type="project" value="UniProtKB-SubCell"/>
</dbReference>
<evidence type="ECO:0000256" key="4">
    <source>
        <dbReference type="ARBA" id="ARBA00022846"/>
    </source>
</evidence>
<keyword evidence="5" id="KW-0175">Coiled coil</keyword>
<dbReference type="PRINTS" id="PR00511">
    <property type="entry name" value="TEKTIN"/>
</dbReference>
<dbReference type="PANTHER" id="PTHR19960:SF25">
    <property type="entry name" value="TEKTIN-1"/>
    <property type="match status" value="1"/>
</dbReference>
<sequence>MAELVSSPQTYTNSEREIYNLKCHGTAENSRARNDHLLEEAYRLIKDAKANTENTQSDVSKKLDQRLGDLSYWNDELKNQHTAISQEIHLMEAVRNRLDKALNRIADPISTTQKCLEHRNDRVGIDLVHDDVQKELYKESDVIIGAKGLLYKTLENVVEQLRLNKKIKYELELNITKKEDAIAIDSLCQIPTNCLSNQSLKLRVRQPDDHYSVEDWHADCLSCIRSTQNETYSSAQLRLMVTNIISQARSDIQNQINAVNEAFWHSIEETKNAKGKLESELFEVKNQIRQTYKTIECLKNAIQEKEEPLTVAITRMGKRDQRQQVELCRDSAYYKLIEEVNQLRESIGKLGSSCHSLECSERTLIENQRRIEEEISIKENTIFIDEVQCMNLRNDLKVDDY</sequence>
<evidence type="ECO:0000256" key="5">
    <source>
        <dbReference type="ARBA" id="ARBA00023054"/>
    </source>
</evidence>
<dbReference type="GO" id="GO:0060294">
    <property type="term" value="P:cilium movement involved in cell motility"/>
    <property type="evidence" value="ECO:0007669"/>
    <property type="project" value="UniProtKB-UniRule"/>
</dbReference>
<dbReference type="PANTHER" id="PTHR19960">
    <property type="entry name" value="TEKTIN"/>
    <property type="match status" value="1"/>
</dbReference>
<keyword evidence="7" id="KW-0206">Cytoskeleton</keyword>
<keyword evidence="8 10" id="KW-0966">Cell projection</keyword>
<dbReference type="GO" id="GO:0015630">
    <property type="term" value="C:microtubule cytoskeleton"/>
    <property type="evidence" value="ECO:0007669"/>
    <property type="project" value="UniProtKB-UniRule"/>
</dbReference>
<comment type="similarity">
    <text evidence="2 10">Belongs to the tektin family.</text>
</comment>
<evidence type="ECO:0000256" key="10">
    <source>
        <dbReference type="RuleBase" id="RU367040"/>
    </source>
</evidence>
<organism evidence="11">
    <name type="scientific">Dicyema japonicum</name>
    <name type="common">Dicyemid mesozoan</name>
    <dbReference type="NCBI Taxonomy" id="399803"/>
    <lineage>
        <taxon>Eukaryota</taxon>
        <taxon>Metazoa</taxon>
        <taxon>Spiralia</taxon>
        <taxon>Lophotrochozoa</taxon>
        <taxon>Mesozoa</taxon>
        <taxon>Dicyemida</taxon>
        <taxon>Rhombozoa</taxon>
        <taxon>Dicyemidae</taxon>
        <taxon>Dicyema</taxon>
    </lineage>
</organism>
<dbReference type="InterPro" id="IPR000435">
    <property type="entry name" value="Tektins"/>
</dbReference>
<dbReference type="GO" id="GO:0060271">
    <property type="term" value="P:cilium assembly"/>
    <property type="evidence" value="ECO:0007669"/>
    <property type="project" value="UniProtKB-UniRule"/>
</dbReference>
<evidence type="ECO:0000256" key="8">
    <source>
        <dbReference type="ARBA" id="ARBA00023273"/>
    </source>
</evidence>
<evidence type="ECO:0000256" key="2">
    <source>
        <dbReference type="ARBA" id="ARBA00007209"/>
    </source>
</evidence>
<evidence type="ECO:0000256" key="1">
    <source>
        <dbReference type="ARBA" id="ARBA00004611"/>
    </source>
</evidence>